<evidence type="ECO:0008006" key="3">
    <source>
        <dbReference type="Google" id="ProtNLM"/>
    </source>
</evidence>
<organism evidence="1 2">
    <name type="scientific">Lactiplantibacillus plantarum</name>
    <name type="common">Lactobacillus plantarum</name>
    <dbReference type="NCBI Taxonomy" id="1590"/>
    <lineage>
        <taxon>Bacteria</taxon>
        <taxon>Bacillati</taxon>
        <taxon>Bacillota</taxon>
        <taxon>Bacilli</taxon>
        <taxon>Lactobacillales</taxon>
        <taxon>Lactobacillaceae</taxon>
        <taxon>Lactiplantibacillus</taxon>
    </lineage>
</organism>
<reference evidence="1 2" key="1">
    <citation type="submission" date="2016-03" db="EMBL/GenBank/DDBJ databases">
        <title>Comparative genomics of 54 Lactobacillus plantarum strains reveals genomic uncoupling from niche constraints.</title>
        <authorList>
            <person name="Martino M.E."/>
        </authorList>
    </citation>
    <scope>NUCLEOTIDE SEQUENCE [LARGE SCALE GENOMIC DNA]</scope>
    <source>
        <strain evidence="1 2">19.1</strain>
    </source>
</reference>
<proteinExistence type="predicted"/>
<dbReference type="Proteomes" id="UP000076882">
    <property type="component" value="Unassembled WGS sequence"/>
</dbReference>
<dbReference type="PATRIC" id="fig|1590.201.peg.1941"/>
<protein>
    <recommendedName>
        <fullName evidence="3">Dam-replacing protein HTH domain-containing protein</fullName>
    </recommendedName>
</protein>
<sequence>MTWARLVKVALETLGVATDLNAIYQLLDGCRKANNNRNWQAKIRQTLQQSDYFDHVTRGVYQLAA</sequence>
<evidence type="ECO:0000313" key="2">
    <source>
        <dbReference type="Proteomes" id="UP000076882"/>
    </source>
</evidence>
<name>A0A162HFR7_LACPN</name>
<dbReference type="EMBL" id="LUXM01000033">
    <property type="protein sequence ID" value="KZU94074.1"/>
    <property type="molecule type" value="Genomic_DNA"/>
</dbReference>
<comment type="caution">
    <text evidence="1">The sequence shown here is derived from an EMBL/GenBank/DDBJ whole genome shotgun (WGS) entry which is preliminary data.</text>
</comment>
<gene>
    <name evidence="1" type="ORF">Lp19_2048</name>
</gene>
<accession>A0A162HFR7</accession>
<dbReference type="AlphaFoldDB" id="A0A162HFR7"/>
<evidence type="ECO:0000313" key="1">
    <source>
        <dbReference type="EMBL" id="KZU94074.1"/>
    </source>
</evidence>